<gene>
    <name evidence="3" type="ordered locus">Cyan7425_0019</name>
</gene>
<dbReference type="PANTHER" id="PTHR13696:SF99">
    <property type="entry name" value="COBYRINIC ACID AC-DIAMIDE SYNTHASE"/>
    <property type="match status" value="1"/>
</dbReference>
<dbReference type="eggNOG" id="COG1192">
    <property type="taxonomic scope" value="Bacteria"/>
</dbReference>
<evidence type="ECO:0000256" key="1">
    <source>
        <dbReference type="ARBA" id="ARBA00006976"/>
    </source>
</evidence>
<dbReference type="InterPro" id="IPR027417">
    <property type="entry name" value="P-loop_NTPase"/>
</dbReference>
<dbReference type="AlphaFoldDB" id="B8HZ87"/>
<dbReference type="PANTHER" id="PTHR13696">
    <property type="entry name" value="P-LOOP CONTAINING NUCLEOSIDE TRIPHOSPHATE HYDROLASE"/>
    <property type="match status" value="1"/>
</dbReference>
<feature type="domain" description="AAA" evidence="2">
    <location>
        <begin position="2"/>
        <end position="174"/>
    </location>
</feature>
<protein>
    <submittedName>
        <fullName evidence="3">Cobyrinic acid ac-diamide synthase</fullName>
    </submittedName>
</protein>
<evidence type="ECO:0000259" key="2">
    <source>
        <dbReference type="Pfam" id="PF13614"/>
    </source>
</evidence>
<sequence>MLIAIANQKGGVGKTTSTICLGGVLSKSSSCLLIDLDPQGNLSTGLGETLADGQLSSYEVITEQAEALDAIVTTKSGLSLLPADITLAKAEPEMLTKVGNFFLLRERLEKVTARFEHILIDCPPSLGLLTVNALATADAVLIPVQCQFFALKGLSALQETIQSVQKRLHPELKILGVLPTMAEMNTLMTQDVLASLKNRFQDIPVFDPVPKSIRFAESNVAGESIHQYSSEQKLIKPYEAIARMMTGGKP</sequence>
<dbReference type="HOGENOM" id="CLU_037612_1_4_3"/>
<dbReference type="OrthoDB" id="479754at2"/>
<dbReference type="EMBL" id="CP001346">
    <property type="protein sequence ID" value="ACL47735.1"/>
    <property type="molecule type" value="Genomic_DNA"/>
</dbReference>
<proteinExistence type="inferred from homology"/>
<dbReference type="KEGG" id="cyn:Cyan7425_0019"/>
<dbReference type="SUPFAM" id="SSF52540">
    <property type="entry name" value="P-loop containing nucleoside triphosphate hydrolases"/>
    <property type="match status" value="1"/>
</dbReference>
<dbReference type="CDD" id="cd02042">
    <property type="entry name" value="ParAB_family"/>
    <property type="match status" value="1"/>
</dbReference>
<evidence type="ECO:0000313" key="3">
    <source>
        <dbReference type="EMBL" id="ACL47735.1"/>
    </source>
</evidence>
<dbReference type="FunFam" id="3.40.50.300:FF:000285">
    <property type="entry name" value="Sporulation initiation inhibitor Soj"/>
    <property type="match status" value="1"/>
</dbReference>
<keyword evidence="3" id="KW-0614">Plasmid</keyword>
<dbReference type="InterPro" id="IPR050678">
    <property type="entry name" value="DNA_Partitioning_ATPase"/>
</dbReference>
<accession>B8HZ87</accession>
<reference evidence="3" key="1">
    <citation type="submission" date="2009-01" db="EMBL/GenBank/DDBJ databases">
        <title>Complete sequence of plasmid2 Cyanothece sp. PCC 7425.</title>
        <authorList>
            <consortium name="US DOE Joint Genome Institute"/>
            <person name="Lucas S."/>
            <person name="Copeland A."/>
            <person name="Lapidus A."/>
            <person name="Glavina del Rio T."/>
            <person name="Dalin E."/>
            <person name="Tice H."/>
            <person name="Bruce D."/>
            <person name="Goodwin L."/>
            <person name="Pitluck S."/>
            <person name="Sims D."/>
            <person name="Meineke L."/>
            <person name="Brettin T."/>
            <person name="Detter J.C."/>
            <person name="Han C."/>
            <person name="Larimer F."/>
            <person name="Land M."/>
            <person name="Hauser L."/>
            <person name="Kyrpides N."/>
            <person name="Ovchinnikova G."/>
            <person name="Liberton M."/>
            <person name="Stoeckel J."/>
            <person name="Banerjee A."/>
            <person name="Singh A."/>
            <person name="Page L."/>
            <person name="Sato H."/>
            <person name="Zhao L."/>
            <person name="Sherman L."/>
            <person name="Pakrasi H."/>
            <person name="Richardson P."/>
        </authorList>
    </citation>
    <scope>NUCLEOTIDE SEQUENCE</scope>
    <source>
        <strain evidence="3">PCC 7425</strain>
        <plasmid evidence="3">pP742502</plasmid>
    </source>
</reference>
<dbReference type="Pfam" id="PF13614">
    <property type="entry name" value="AAA_31"/>
    <property type="match status" value="1"/>
</dbReference>
<dbReference type="Gene3D" id="3.40.50.300">
    <property type="entry name" value="P-loop containing nucleotide triphosphate hydrolases"/>
    <property type="match status" value="1"/>
</dbReference>
<geneLocation type="plasmid" evidence="3">
    <name>pP742502</name>
</geneLocation>
<dbReference type="InterPro" id="IPR025669">
    <property type="entry name" value="AAA_dom"/>
</dbReference>
<organism evidence="3">
    <name type="scientific">Cyanothece sp. (strain PCC 7425 / ATCC 29141)</name>
    <dbReference type="NCBI Taxonomy" id="395961"/>
    <lineage>
        <taxon>Bacteria</taxon>
        <taxon>Bacillati</taxon>
        <taxon>Cyanobacteriota</taxon>
        <taxon>Cyanophyceae</taxon>
        <taxon>Gomontiellales</taxon>
        <taxon>Cyanothecaceae</taxon>
        <taxon>Cyanothece</taxon>
    </lineage>
</organism>
<name>B8HZ87_CYAP4</name>
<comment type="similarity">
    <text evidence="1">Belongs to the ParA family.</text>
</comment>